<reference evidence="2 3" key="1">
    <citation type="submission" date="2024-04" db="EMBL/GenBank/DDBJ databases">
        <authorList>
            <person name="Fracassetti M."/>
        </authorList>
    </citation>
    <scope>NUCLEOTIDE SEQUENCE [LARGE SCALE GENOMIC DNA]</scope>
</reference>
<keyword evidence="3" id="KW-1185">Reference proteome</keyword>
<dbReference type="Proteomes" id="UP001497516">
    <property type="component" value="Chromosome 6"/>
</dbReference>
<evidence type="ECO:0000256" key="1">
    <source>
        <dbReference type="SAM" id="MobiDB-lite"/>
    </source>
</evidence>
<feature type="region of interest" description="Disordered" evidence="1">
    <location>
        <begin position="46"/>
        <end position="65"/>
    </location>
</feature>
<proteinExistence type="predicted"/>
<feature type="region of interest" description="Disordered" evidence="1">
    <location>
        <begin position="1"/>
        <end position="22"/>
    </location>
</feature>
<protein>
    <submittedName>
        <fullName evidence="2">Uncharacterized protein</fullName>
    </submittedName>
</protein>
<name>A0AAV2F7I5_9ROSI</name>
<dbReference type="EMBL" id="OZ034819">
    <property type="protein sequence ID" value="CAL1394196.1"/>
    <property type="molecule type" value="Genomic_DNA"/>
</dbReference>
<evidence type="ECO:0000313" key="3">
    <source>
        <dbReference type="Proteomes" id="UP001497516"/>
    </source>
</evidence>
<evidence type="ECO:0000313" key="2">
    <source>
        <dbReference type="EMBL" id="CAL1394196.1"/>
    </source>
</evidence>
<sequence length="92" mass="10306">MPSQGETAKLNPKQHESHAGQQVRYRQLAWQNIDQISAKRPRLIVKNPLPGFGMEGNLRPGRPSPNYPVVAIVSFSRKVQVQSSMVLRSEGE</sequence>
<gene>
    <name evidence="2" type="ORF">LTRI10_LOCUS34715</name>
</gene>
<accession>A0AAV2F7I5</accession>
<dbReference type="AlphaFoldDB" id="A0AAV2F7I5"/>
<organism evidence="2 3">
    <name type="scientific">Linum trigynum</name>
    <dbReference type="NCBI Taxonomy" id="586398"/>
    <lineage>
        <taxon>Eukaryota</taxon>
        <taxon>Viridiplantae</taxon>
        <taxon>Streptophyta</taxon>
        <taxon>Embryophyta</taxon>
        <taxon>Tracheophyta</taxon>
        <taxon>Spermatophyta</taxon>
        <taxon>Magnoliopsida</taxon>
        <taxon>eudicotyledons</taxon>
        <taxon>Gunneridae</taxon>
        <taxon>Pentapetalae</taxon>
        <taxon>rosids</taxon>
        <taxon>fabids</taxon>
        <taxon>Malpighiales</taxon>
        <taxon>Linaceae</taxon>
        <taxon>Linum</taxon>
    </lineage>
</organism>